<dbReference type="InterPro" id="IPR000866">
    <property type="entry name" value="AhpC/TSA"/>
</dbReference>
<dbReference type="Pfam" id="PF00578">
    <property type="entry name" value="AhpC-TSA"/>
    <property type="match status" value="1"/>
</dbReference>
<dbReference type="CDD" id="cd03017">
    <property type="entry name" value="PRX_BCP"/>
    <property type="match status" value="1"/>
</dbReference>
<dbReference type="PANTHER" id="PTHR42801:SF4">
    <property type="entry name" value="AHPC_TSA FAMILY PROTEIN"/>
    <property type="match status" value="1"/>
</dbReference>
<dbReference type="GO" id="GO:0034599">
    <property type="term" value="P:cellular response to oxidative stress"/>
    <property type="evidence" value="ECO:0007669"/>
    <property type="project" value="TreeGrafter"/>
</dbReference>
<dbReference type="EMBL" id="AP014924">
    <property type="protein sequence ID" value="BAS26588.1"/>
    <property type="molecule type" value="Genomic_DNA"/>
</dbReference>
<dbReference type="InterPro" id="IPR050924">
    <property type="entry name" value="Peroxiredoxin_BCP/PrxQ"/>
</dbReference>
<dbReference type="Proteomes" id="UP000065807">
    <property type="component" value="Chromosome"/>
</dbReference>
<dbReference type="STRING" id="1555112.LIP_0731"/>
<feature type="domain" description="Alkyl hydroperoxide reductase subunit C/ Thiol specific antioxidant" evidence="8">
    <location>
        <begin position="2"/>
        <end position="62"/>
    </location>
</feature>
<dbReference type="GO" id="GO:0008379">
    <property type="term" value="F:thioredoxin peroxidase activity"/>
    <property type="evidence" value="ECO:0007669"/>
    <property type="project" value="TreeGrafter"/>
</dbReference>
<organism evidence="9 10">
    <name type="scientific">Limnochorda pilosa</name>
    <dbReference type="NCBI Taxonomy" id="1555112"/>
    <lineage>
        <taxon>Bacteria</taxon>
        <taxon>Bacillati</taxon>
        <taxon>Bacillota</taxon>
        <taxon>Limnochordia</taxon>
        <taxon>Limnochordales</taxon>
        <taxon>Limnochordaceae</taxon>
        <taxon>Limnochorda</taxon>
    </lineage>
</organism>
<evidence type="ECO:0000256" key="7">
    <source>
        <dbReference type="ARBA" id="ARBA00041373"/>
    </source>
</evidence>
<evidence type="ECO:0000313" key="9">
    <source>
        <dbReference type="EMBL" id="BAS26588.1"/>
    </source>
</evidence>
<keyword evidence="4" id="KW-0560">Oxidoreductase</keyword>
<evidence type="ECO:0000256" key="5">
    <source>
        <dbReference type="ARBA" id="ARBA00023157"/>
    </source>
</evidence>
<keyword evidence="10" id="KW-1185">Reference proteome</keyword>
<comment type="function">
    <text evidence="1">Thiol-specific peroxidase that catalyzes the reduction of hydrogen peroxide and organic hydroperoxides to water and alcohols, respectively. Plays a role in cell protection against oxidative stress by detoxifying peroxides and as sensor of hydrogen peroxide-mediated signaling events.</text>
</comment>
<accession>A0A0K2SHK4</accession>
<dbReference type="InterPro" id="IPR036249">
    <property type="entry name" value="Thioredoxin-like_sf"/>
</dbReference>
<reference evidence="10" key="1">
    <citation type="submission" date="2015-07" db="EMBL/GenBank/DDBJ databases">
        <title>Complete genome sequence and phylogenetic analysis of Limnochorda pilosa.</title>
        <authorList>
            <person name="Watanabe M."/>
            <person name="Kojima H."/>
            <person name="Fukui M."/>
        </authorList>
    </citation>
    <scope>NUCLEOTIDE SEQUENCE [LARGE SCALE GENOMIC DNA]</scope>
    <source>
        <strain evidence="10">HC45</strain>
    </source>
</reference>
<proteinExistence type="predicted"/>
<keyword evidence="2" id="KW-0575">Peroxidase</keyword>
<evidence type="ECO:0000256" key="4">
    <source>
        <dbReference type="ARBA" id="ARBA00023002"/>
    </source>
</evidence>
<dbReference type="AlphaFoldDB" id="A0A0K2SHK4"/>
<evidence type="ECO:0000256" key="1">
    <source>
        <dbReference type="ARBA" id="ARBA00003330"/>
    </source>
</evidence>
<sequence>MVGCSVDSVRSHQRFAEKQGLEFPLISDAGKTITSSLGVLNERGNSARRTTLVVDRDGIVQKIFEDVKVPGHVEKVLEAVRKLV</sequence>
<keyword evidence="5" id="KW-1015">Disulfide bond</keyword>
<dbReference type="KEGG" id="lpil:LIP_0731"/>
<dbReference type="GO" id="GO:0045454">
    <property type="term" value="P:cell redox homeostasis"/>
    <property type="evidence" value="ECO:0007669"/>
    <property type="project" value="TreeGrafter"/>
</dbReference>
<dbReference type="Gene3D" id="3.40.30.10">
    <property type="entry name" value="Glutaredoxin"/>
    <property type="match status" value="1"/>
</dbReference>
<gene>
    <name evidence="9" type="ORF">LIP_0731</name>
</gene>
<evidence type="ECO:0000256" key="3">
    <source>
        <dbReference type="ARBA" id="ARBA00022862"/>
    </source>
</evidence>
<evidence type="ECO:0000256" key="2">
    <source>
        <dbReference type="ARBA" id="ARBA00022559"/>
    </source>
</evidence>
<dbReference type="SUPFAM" id="SSF52833">
    <property type="entry name" value="Thioredoxin-like"/>
    <property type="match status" value="1"/>
</dbReference>
<evidence type="ECO:0000313" key="10">
    <source>
        <dbReference type="Proteomes" id="UP000065807"/>
    </source>
</evidence>
<dbReference type="PANTHER" id="PTHR42801">
    <property type="entry name" value="THIOREDOXIN-DEPENDENT PEROXIDE REDUCTASE"/>
    <property type="match status" value="1"/>
</dbReference>
<name>A0A0K2SHK4_LIMPI</name>
<dbReference type="PATRIC" id="fig|1555112.3.peg.763"/>
<evidence type="ECO:0000259" key="8">
    <source>
        <dbReference type="Pfam" id="PF00578"/>
    </source>
</evidence>
<dbReference type="GO" id="GO:0005737">
    <property type="term" value="C:cytoplasm"/>
    <property type="evidence" value="ECO:0007669"/>
    <property type="project" value="TreeGrafter"/>
</dbReference>
<protein>
    <recommendedName>
        <fullName evidence="7">Bacterioferritin comigratory protein</fullName>
    </recommendedName>
</protein>
<reference evidence="10" key="2">
    <citation type="journal article" date="2016" name="Int. J. Syst. Evol. Microbiol.">
        <title>Complete genome sequence and cell structure of Limnochorda pilosa, a Gram-negative spore-former within the phylum Firmicutes.</title>
        <authorList>
            <person name="Watanabe M."/>
            <person name="Kojima H."/>
            <person name="Fukui M."/>
        </authorList>
    </citation>
    <scope>NUCLEOTIDE SEQUENCE [LARGE SCALE GENOMIC DNA]</scope>
    <source>
        <strain evidence="10">HC45</strain>
    </source>
</reference>
<keyword evidence="3" id="KW-0049">Antioxidant</keyword>
<keyword evidence="6" id="KW-0676">Redox-active center</keyword>
<evidence type="ECO:0000256" key="6">
    <source>
        <dbReference type="ARBA" id="ARBA00023284"/>
    </source>
</evidence>